<feature type="compositionally biased region" description="Low complexity" evidence="3">
    <location>
        <begin position="632"/>
        <end position="659"/>
    </location>
</feature>
<feature type="compositionally biased region" description="Polar residues" evidence="3">
    <location>
        <begin position="216"/>
        <end position="229"/>
    </location>
</feature>
<feature type="region of interest" description="Disordered" evidence="3">
    <location>
        <begin position="1"/>
        <end position="32"/>
    </location>
</feature>
<feature type="compositionally biased region" description="Low complexity" evidence="3">
    <location>
        <begin position="552"/>
        <end position="568"/>
    </location>
</feature>
<accession>A0A6A6JAQ3</accession>
<feature type="compositionally biased region" description="Polar residues" evidence="3">
    <location>
        <begin position="64"/>
        <end position="79"/>
    </location>
</feature>
<dbReference type="GO" id="GO:0005634">
    <property type="term" value="C:nucleus"/>
    <property type="evidence" value="ECO:0007669"/>
    <property type="project" value="UniProtKB-SubCell"/>
</dbReference>
<dbReference type="PANTHER" id="PTHR12610">
    <property type="entry name" value="SINGLE STRANDED DNA BINDING PROTEIN"/>
    <property type="match status" value="1"/>
</dbReference>
<evidence type="ECO:0000313" key="5">
    <source>
        <dbReference type="Proteomes" id="UP000800097"/>
    </source>
</evidence>
<dbReference type="GeneID" id="54553106"/>
<feature type="compositionally biased region" description="Basic and acidic residues" evidence="3">
    <location>
        <begin position="22"/>
        <end position="31"/>
    </location>
</feature>
<organism evidence="4 5">
    <name type="scientific">Westerdykella ornata</name>
    <dbReference type="NCBI Taxonomy" id="318751"/>
    <lineage>
        <taxon>Eukaryota</taxon>
        <taxon>Fungi</taxon>
        <taxon>Dikarya</taxon>
        <taxon>Ascomycota</taxon>
        <taxon>Pezizomycotina</taxon>
        <taxon>Dothideomycetes</taxon>
        <taxon>Pleosporomycetidae</taxon>
        <taxon>Pleosporales</taxon>
        <taxon>Sporormiaceae</taxon>
        <taxon>Westerdykella</taxon>
    </lineage>
</organism>
<evidence type="ECO:0008006" key="6">
    <source>
        <dbReference type="Google" id="ProtNLM"/>
    </source>
</evidence>
<evidence type="ECO:0000256" key="1">
    <source>
        <dbReference type="ARBA" id="ARBA00004123"/>
    </source>
</evidence>
<name>A0A6A6JAQ3_WESOR</name>
<sequence>MGPNVGGPVDGTPMMAHMVRPGPKEDPRQDPRGQLNTYIYDYHLRNGHIQAAKAMLDNNLQMNLQTKPKQSPGSRNVNGVDSMEPDEAADLPRPVLPTGQCVDNSFLMDWWCQFWDIFSARRPSMSANQKAGQYNQHVRLANDMRNQRINMMNPQYANMMRGIPNGVDPNQLKRAAMNNRNPNGPVPMGAMPMNKQAMLQSAQMSRDGSGMDMNGQRPQSPNSTDNAPSPNKRPRIEGEPFVSAAARPLNMHVHPRTLSEADDILFAGGMNAAGMAGNQFNDFGPQGQNMQPKAIEVYSQNLAQRTRSALNNHVHAQAMNAGVQGSPMNQQGLEGHDPMFAGNPSRPGMPAQPGQSGGNHALQDYQMQLMLLEQQNKKRLLLARQEHDGIGPHAQNPVAAQGFNNAMSPQGNRPGPSPNPNDMKRGTPKLNQQGLPGSPMPDAAMQPQRNSPGPMNFDASQMPPGMPPQFAPGYNQMQMRPPSSHPGGFVNGQPQLTPQQQMDMMRNGAMQQNGAWRAPGPQGMMPGQPQPMGGPMNNPQQRGNMPPPPAPQAGEQPRAQEPSPQQPAQAPPTPSQSTKANPKKKPTKDNKKPAKTKGANTGATPAASAEEPPPTPTPSTPITPMHPKSFGQNGQQQNQPVQAQPPAAPQAAPAMDNNPGPQFTGLADEGDLTFDFTNLGDGPLDSFDFDSFMHVEDDTGFLNGDTFGNFDEVQTADLS</sequence>
<protein>
    <recommendedName>
        <fullName evidence="6">LisH domain-containing protein</fullName>
    </recommendedName>
</protein>
<proteinExistence type="predicted"/>
<dbReference type="EMBL" id="ML986510">
    <property type="protein sequence ID" value="KAF2273395.1"/>
    <property type="molecule type" value="Genomic_DNA"/>
</dbReference>
<dbReference type="Proteomes" id="UP000800097">
    <property type="component" value="Unassembled WGS sequence"/>
</dbReference>
<feature type="compositionally biased region" description="Polar residues" evidence="3">
    <location>
        <begin position="402"/>
        <end position="411"/>
    </location>
</feature>
<evidence type="ECO:0000313" key="4">
    <source>
        <dbReference type="EMBL" id="KAF2273395.1"/>
    </source>
</evidence>
<keyword evidence="5" id="KW-1185">Reference proteome</keyword>
<feature type="compositionally biased region" description="Pro residues" evidence="3">
    <location>
        <begin position="611"/>
        <end position="621"/>
    </location>
</feature>
<evidence type="ECO:0000256" key="2">
    <source>
        <dbReference type="ARBA" id="ARBA00023242"/>
    </source>
</evidence>
<evidence type="ECO:0000256" key="3">
    <source>
        <dbReference type="SAM" id="MobiDB-lite"/>
    </source>
</evidence>
<dbReference type="OrthoDB" id="5600002at2759"/>
<feature type="region of interest" description="Disordered" evidence="3">
    <location>
        <begin position="64"/>
        <end position="94"/>
    </location>
</feature>
<feature type="region of interest" description="Disordered" evidence="3">
    <location>
        <begin position="512"/>
        <end position="680"/>
    </location>
</feature>
<dbReference type="GO" id="GO:0045944">
    <property type="term" value="P:positive regulation of transcription by RNA polymerase II"/>
    <property type="evidence" value="ECO:0007669"/>
    <property type="project" value="TreeGrafter"/>
</dbReference>
<dbReference type="AlphaFoldDB" id="A0A6A6JAQ3"/>
<reference evidence="4" key="1">
    <citation type="journal article" date="2020" name="Stud. Mycol.">
        <title>101 Dothideomycetes genomes: a test case for predicting lifestyles and emergence of pathogens.</title>
        <authorList>
            <person name="Haridas S."/>
            <person name="Albert R."/>
            <person name="Binder M."/>
            <person name="Bloem J."/>
            <person name="Labutti K."/>
            <person name="Salamov A."/>
            <person name="Andreopoulos B."/>
            <person name="Baker S."/>
            <person name="Barry K."/>
            <person name="Bills G."/>
            <person name="Bluhm B."/>
            <person name="Cannon C."/>
            <person name="Castanera R."/>
            <person name="Culley D."/>
            <person name="Daum C."/>
            <person name="Ezra D."/>
            <person name="Gonzalez J."/>
            <person name="Henrissat B."/>
            <person name="Kuo A."/>
            <person name="Liang C."/>
            <person name="Lipzen A."/>
            <person name="Lutzoni F."/>
            <person name="Magnuson J."/>
            <person name="Mondo S."/>
            <person name="Nolan M."/>
            <person name="Ohm R."/>
            <person name="Pangilinan J."/>
            <person name="Park H.-J."/>
            <person name="Ramirez L."/>
            <person name="Alfaro M."/>
            <person name="Sun H."/>
            <person name="Tritt A."/>
            <person name="Yoshinaga Y."/>
            <person name="Zwiers L.-H."/>
            <person name="Turgeon B."/>
            <person name="Goodwin S."/>
            <person name="Spatafora J."/>
            <person name="Crous P."/>
            <person name="Grigoriev I."/>
        </authorList>
    </citation>
    <scope>NUCLEOTIDE SEQUENCE</scope>
    <source>
        <strain evidence="4">CBS 379.55</strain>
    </source>
</reference>
<gene>
    <name evidence="4" type="ORF">EI97DRAFT_444924</name>
</gene>
<feature type="compositionally biased region" description="Low complexity" evidence="3">
    <location>
        <begin position="519"/>
        <end position="544"/>
    </location>
</feature>
<feature type="region of interest" description="Disordered" evidence="3">
    <location>
        <begin position="340"/>
        <end position="360"/>
    </location>
</feature>
<dbReference type="RefSeq" id="XP_033650934.1">
    <property type="nucleotide sequence ID" value="XM_033799931.1"/>
</dbReference>
<feature type="region of interest" description="Disordered" evidence="3">
    <location>
        <begin position="198"/>
        <end position="236"/>
    </location>
</feature>
<dbReference type="PANTHER" id="PTHR12610:SF12">
    <property type="entry name" value="SEQUENCE-SPECIFIC SINGLE-STRANDED DNA-BINDING PROTEIN, ISOFORM D"/>
    <property type="match status" value="1"/>
</dbReference>
<comment type="subcellular location">
    <subcellularLocation>
        <location evidence="1">Nucleus</location>
    </subcellularLocation>
</comment>
<feature type="region of interest" description="Disordered" evidence="3">
    <location>
        <begin position="389"/>
        <end position="496"/>
    </location>
</feature>
<keyword evidence="2" id="KW-0539">Nucleus</keyword>